<name>A0A9J5Z8A6_SOLCO</name>
<protein>
    <submittedName>
        <fullName evidence="1">Uncharacterized protein</fullName>
    </submittedName>
</protein>
<keyword evidence="2" id="KW-1185">Reference proteome</keyword>
<proteinExistence type="predicted"/>
<accession>A0A9J5Z8A6</accession>
<reference evidence="1 2" key="1">
    <citation type="submission" date="2020-09" db="EMBL/GenBank/DDBJ databases">
        <title>De no assembly of potato wild relative species, Solanum commersonii.</title>
        <authorList>
            <person name="Cho K."/>
        </authorList>
    </citation>
    <scope>NUCLEOTIDE SEQUENCE [LARGE SCALE GENOMIC DNA]</scope>
    <source>
        <strain evidence="1">LZ3.2</strain>
        <tissue evidence="1">Leaf</tissue>
    </source>
</reference>
<dbReference type="EMBL" id="JACXVP010000004">
    <property type="protein sequence ID" value="KAG5608152.1"/>
    <property type="molecule type" value="Genomic_DNA"/>
</dbReference>
<evidence type="ECO:0000313" key="2">
    <source>
        <dbReference type="Proteomes" id="UP000824120"/>
    </source>
</evidence>
<organism evidence="1 2">
    <name type="scientific">Solanum commersonii</name>
    <name type="common">Commerson's wild potato</name>
    <name type="synonym">Commerson's nightshade</name>
    <dbReference type="NCBI Taxonomy" id="4109"/>
    <lineage>
        <taxon>Eukaryota</taxon>
        <taxon>Viridiplantae</taxon>
        <taxon>Streptophyta</taxon>
        <taxon>Embryophyta</taxon>
        <taxon>Tracheophyta</taxon>
        <taxon>Spermatophyta</taxon>
        <taxon>Magnoliopsida</taxon>
        <taxon>eudicotyledons</taxon>
        <taxon>Gunneridae</taxon>
        <taxon>Pentapetalae</taxon>
        <taxon>asterids</taxon>
        <taxon>lamiids</taxon>
        <taxon>Solanales</taxon>
        <taxon>Solanaceae</taxon>
        <taxon>Solanoideae</taxon>
        <taxon>Solaneae</taxon>
        <taxon>Solanum</taxon>
    </lineage>
</organism>
<gene>
    <name evidence="1" type="ORF">H5410_019433</name>
</gene>
<dbReference type="Proteomes" id="UP000824120">
    <property type="component" value="Chromosome 4"/>
</dbReference>
<sequence length="94" mass="11258">MENKSLNTINFWYCSTGHRDKNSVSDIWPSTYYYRVLFSSFQLSKCYEDEMLVQDQNQLVLRVLRTKDVSKTVKLKELLTYMTSRYILSIPTKR</sequence>
<evidence type="ECO:0000313" key="1">
    <source>
        <dbReference type="EMBL" id="KAG5608152.1"/>
    </source>
</evidence>
<comment type="caution">
    <text evidence="1">The sequence shown here is derived from an EMBL/GenBank/DDBJ whole genome shotgun (WGS) entry which is preliminary data.</text>
</comment>
<dbReference type="AlphaFoldDB" id="A0A9J5Z8A6"/>